<dbReference type="GeneID" id="20673948"/>
<dbReference type="AlphaFoldDB" id="W4KPN6"/>
<keyword evidence="1" id="KW-1133">Transmembrane helix</keyword>
<organism evidence="2 3">
    <name type="scientific">Heterobasidion irregulare (strain TC 32-1)</name>
    <dbReference type="NCBI Taxonomy" id="747525"/>
    <lineage>
        <taxon>Eukaryota</taxon>
        <taxon>Fungi</taxon>
        <taxon>Dikarya</taxon>
        <taxon>Basidiomycota</taxon>
        <taxon>Agaricomycotina</taxon>
        <taxon>Agaricomycetes</taxon>
        <taxon>Russulales</taxon>
        <taxon>Bondarzewiaceae</taxon>
        <taxon>Heterobasidion</taxon>
        <taxon>Heterobasidion annosum species complex</taxon>
    </lineage>
</organism>
<feature type="transmembrane region" description="Helical" evidence="1">
    <location>
        <begin position="132"/>
        <end position="153"/>
    </location>
</feature>
<dbReference type="Proteomes" id="UP000030671">
    <property type="component" value="Unassembled WGS sequence"/>
</dbReference>
<evidence type="ECO:0000313" key="3">
    <source>
        <dbReference type="Proteomes" id="UP000030671"/>
    </source>
</evidence>
<accession>W4KPN6</accession>
<feature type="transmembrane region" description="Helical" evidence="1">
    <location>
        <begin position="101"/>
        <end position="120"/>
    </location>
</feature>
<dbReference type="KEGG" id="hir:HETIRDRAFT_423990"/>
<reference evidence="2 3" key="1">
    <citation type="journal article" date="2012" name="New Phytol.">
        <title>Insight into trade-off between wood decay and parasitism from the genome of a fungal forest pathogen.</title>
        <authorList>
            <person name="Olson A."/>
            <person name="Aerts A."/>
            <person name="Asiegbu F."/>
            <person name="Belbahri L."/>
            <person name="Bouzid O."/>
            <person name="Broberg A."/>
            <person name="Canback B."/>
            <person name="Coutinho P.M."/>
            <person name="Cullen D."/>
            <person name="Dalman K."/>
            <person name="Deflorio G."/>
            <person name="van Diepen L.T."/>
            <person name="Dunand C."/>
            <person name="Duplessis S."/>
            <person name="Durling M."/>
            <person name="Gonthier P."/>
            <person name="Grimwood J."/>
            <person name="Fossdal C.G."/>
            <person name="Hansson D."/>
            <person name="Henrissat B."/>
            <person name="Hietala A."/>
            <person name="Himmelstrand K."/>
            <person name="Hoffmeister D."/>
            <person name="Hogberg N."/>
            <person name="James T.Y."/>
            <person name="Karlsson M."/>
            <person name="Kohler A."/>
            <person name="Kues U."/>
            <person name="Lee Y.H."/>
            <person name="Lin Y.C."/>
            <person name="Lind M."/>
            <person name="Lindquist E."/>
            <person name="Lombard V."/>
            <person name="Lucas S."/>
            <person name="Lunden K."/>
            <person name="Morin E."/>
            <person name="Murat C."/>
            <person name="Park J."/>
            <person name="Raffaello T."/>
            <person name="Rouze P."/>
            <person name="Salamov A."/>
            <person name="Schmutz J."/>
            <person name="Solheim H."/>
            <person name="Stahlberg J."/>
            <person name="Velez H."/>
            <person name="de Vries R.P."/>
            <person name="Wiebenga A."/>
            <person name="Woodward S."/>
            <person name="Yakovlev I."/>
            <person name="Garbelotto M."/>
            <person name="Martin F."/>
            <person name="Grigoriev I.V."/>
            <person name="Stenlid J."/>
        </authorList>
    </citation>
    <scope>NUCLEOTIDE SEQUENCE [LARGE SCALE GENOMIC DNA]</scope>
    <source>
        <strain evidence="2 3">TC 32-1</strain>
    </source>
</reference>
<protein>
    <submittedName>
        <fullName evidence="2">Uncharacterized protein</fullName>
    </submittedName>
</protein>
<dbReference type="RefSeq" id="XP_009540968.1">
    <property type="nucleotide sequence ID" value="XM_009542673.1"/>
</dbReference>
<dbReference type="HOGENOM" id="CLU_669134_0_0_1"/>
<proteinExistence type="predicted"/>
<keyword evidence="1" id="KW-0812">Transmembrane</keyword>
<keyword evidence="1" id="KW-0472">Membrane</keyword>
<dbReference type="InParanoid" id="W4KPN6"/>
<keyword evidence="3" id="KW-1185">Reference proteome</keyword>
<gene>
    <name evidence="2" type="ORF">HETIRDRAFT_423990</name>
</gene>
<feature type="transmembrane region" description="Helical" evidence="1">
    <location>
        <begin position="73"/>
        <end position="94"/>
    </location>
</feature>
<evidence type="ECO:0000313" key="2">
    <source>
        <dbReference type="EMBL" id="ETW87016.1"/>
    </source>
</evidence>
<dbReference type="OrthoDB" id="2744793at2759"/>
<sequence>MSRQKGSMEKMNIAMLAITLFMFAVSTTVWALSLASIVEMVKIIHLSDPTRSPEDISHALVQSSNALYGKAELVFIINFILSDCVVAWRACVLWQGSKRKMIILFCFLSGCGIGCISNTIKDNGFCNDTQYIGLGISLSINMLATILVGNTAWRHRRFIMNTLGHSSRRTQVEKILVLLIESSVLYCFACVMLIVCSFIRLPSGFVGIYPTVLLLLVAFKRTIWDFPGNASQVGPSDIHYASGSVTGVQQRRTSDRDLSSSECVRADELKPFWSAARDQRRDYEHAIVLSHRVQFLSMMPGVTWGMEHSVIIFEFRCNTEFLIAFKIRGLTKAEESLIHDCPVATVKSALFKVEYPKRKATDGAGTMSGTRQSMPRLNVLNVEHRMPFVSVQMSTRCTTQPKRDPLLYPRK</sequence>
<dbReference type="EMBL" id="KI925454">
    <property type="protein sequence ID" value="ETW87016.1"/>
    <property type="molecule type" value="Genomic_DNA"/>
</dbReference>
<feature type="transmembrane region" description="Helical" evidence="1">
    <location>
        <begin position="201"/>
        <end position="219"/>
    </location>
</feature>
<name>W4KPN6_HETIT</name>
<feature type="transmembrane region" description="Helical" evidence="1">
    <location>
        <begin position="174"/>
        <end position="195"/>
    </location>
</feature>
<evidence type="ECO:0000256" key="1">
    <source>
        <dbReference type="SAM" id="Phobius"/>
    </source>
</evidence>